<dbReference type="SMART" id="SM00524">
    <property type="entry name" value="DWB"/>
    <property type="match status" value="1"/>
</dbReference>
<dbReference type="PROSITE" id="PS51076">
    <property type="entry name" value="MH2"/>
    <property type="match status" value="1"/>
</dbReference>
<dbReference type="AlphaFoldDB" id="A0A915EEH9"/>
<proteinExistence type="predicted"/>
<dbReference type="GO" id="GO:0045944">
    <property type="term" value="P:positive regulation of transcription by RNA polymerase II"/>
    <property type="evidence" value="ECO:0007669"/>
    <property type="project" value="TreeGrafter"/>
</dbReference>
<keyword evidence="1" id="KW-0805">Transcription regulation</keyword>
<dbReference type="GO" id="GO:0032924">
    <property type="term" value="P:activin receptor signaling pathway"/>
    <property type="evidence" value="ECO:0007669"/>
    <property type="project" value="TreeGrafter"/>
</dbReference>
<dbReference type="GO" id="GO:0030154">
    <property type="term" value="P:cell differentiation"/>
    <property type="evidence" value="ECO:0007669"/>
    <property type="project" value="TreeGrafter"/>
</dbReference>
<dbReference type="GO" id="GO:0070411">
    <property type="term" value="F:I-SMAD binding"/>
    <property type="evidence" value="ECO:0007669"/>
    <property type="project" value="TreeGrafter"/>
</dbReference>
<name>A0A915EEH9_9BILA</name>
<dbReference type="GO" id="GO:0009653">
    <property type="term" value="P:anatomical structure morphogenesis"/>
    <property type="evidence" value="ECO:0007669"/>
    <property type="project" value="TreeGrafter"/>
</dbReference>
<evidence type="ECO:0000256" key="2">
    <source>
        <dbReference type="ARBA" id="ARBA00023163"/>
    </source>
</evidence>
<dbReference type="GO" id="GO:0000981">
    <property type="term" value="F:DNA-binding transcription factor activity, RNA polymerase II-specific"/>
    <property type="evidence" value="ECO:0007669"/>
    <property type="project" value="TreeGrafter"/>
</dbReference>
<evidence type="ECO:0000256" key="1">
    <source>
        <dbReference type="ARBA" id="ARBA00023015"/>
    </source>
</evidence>
<dbReference type="GO" id="GO:0051239">
    <property type="term" value="P:regulation of multicellular organismal process"/>
    <property type="evidence" value="ECO:0007669"/>
    <property type="project" value="UniProtKB-ARBA"/>
</dbReference>
<evidence type="ECO:0000313" key="4">
    <source>
        <dbReference type="Proteomes" id="UP000887574"/>
    </source>
</evidence>
<organism evidence="4 5">
    <name type="scientific">Ditylenchus dipsaci</name>
    <dbReference type="NCBI Taxonomy" id="166011"/>
    <lineage>
        <taxon>Eukaryota</taxon>
        <taxon>Metazoa</taxon>
        <taxon>Ecdysozoa</taxon>
        <taxon>Nematoda</taxon>
        <taxon>Chromadorea</taxon>
        <taxon>Rhabditida</taxon>
        <taxon>Tylenchina</taxon>
        <taxon>Tylenchomorpha</taxon>
        <taxon>Sphaerularioidea</taxon>
        <taxon>Anguinidae</taxon>
        <taxon>Anguininae</taxon>
        <taxon>Ditylenchus</taxon>
    </lineage>
</organism>
<dbReference type="PANTHER" id="PTHR13703">
    <property type="entry name" value="SMAD"/>
    <property type="match status" value="1"/>
</dbReference>
<reference evidence="5" key="1">
    <citation type="submission" date="2022-11" db="UniProtKB">
        <authorList>
            <consortium name="WormBaseParasite"/>
        </authorList>
    </citation>
    <scope>IDENTIFICATION</scope>
</reference>
<dbReference type="Pfam" id="PF03166">
    <property type="entry name" value="MH2"/>
    <property type="match status" value="1"/>
</dbReference>
<evidence type="ECO:0000259" key="3">
    <source>
        <dbReference type="PROSITE" id="PS51076"/>
    </source>
</evidence>
<dbReference type="Proteomes" id="UP000887574">
    <property type="component" value="Unplaced"/>
</dbReference>
<dbReference type="GO" id="GO:0009791">
    <property type="term" value="P:post-embryonic development"/>
    <property type="evidence" value="ECO:0007669"/>
    <property type="project" value="UniProtKB-ARBA"/>
</dbReference>
<dbReference type="GO" id="GO:0000978">
    <property type="term" value="F:RNA polymerase II cis-regulatory region sequence-specific DNA binding"/>
    <property type="evidence" value="ECO:0007669"/>
    <property type="project" value="TreeGrafter"/>
</dbReference>
<dbReference type="InterPro" id="IPR008984">
    <property type="entry name" value="SMAD_FHA_dom_sf"/>
</dbReference>
<dbReference type="GO" id="GO:0050793">
    <property type="term" value="P:regulation of developmental process"/>
    <property type="evidence" value="ECO:0007669"/>
    <property type="project" value="UniProtKB-ARBA"/>
</dbReference>
<dbReference type="Gene3D" id="2.60.200.10">
    <property type="match status" value="1"/>
</dbReference>
<feature type="domain" description="MH2" evidence="3">
    <location>
        <begin position="39"/>
        <end position="233"/>
    </location>
</feature>
<dbReference type="WBParaSite" id="jg5500">
    <property type="protein sequence ID" value="jg5500"/>
    <property type="gene ID" value="jg5500"/>
</dbReference>
<dbReference type="InterPro" id="IPR017855">
    <property type="entry name" value="SMAD-like_dom_sf"/>
</dbReference>
<sequence>MELVPKQESRAKRKQHNYITAPSLDNVHVAVEYNEPPFWCTATYYELNQRVGDTFHASKPSLVIDGFTNPTDEDRFCLGQLSNINRPQAVIEARKCIGKGARLYYIGGEVYCESLSESAAVFIQSPSVAARHGWHAATVCKIPPYCNLKVFSMSEFGVLLNAAVKQGFETTYALTRMCTIRMSFVKGWGSEYRRQKVTSTPCWLEIHLNGPLQWLDRILSQMGAPPQICTSYS</sequence>
<dbReference type="PANTHER" id="PTHR13703:SF25">
    <property type="entry name" value="MOTHERS AGAINST DECAPENTAPLEGIC HOMOLOG"/>
    <property type="match status" value="1"/>
</dbReference>
<dbReference type="SUPFAM" id="SSF49879">
    <property type="entry name" value="SMAD/FHA domain"/>
    <property type="match status" value="1"/>
</dbReference>
<dbReference type="GO" id="GO:0060395">
    <property type="term" value="P:SMAD protein signal transduction"/>
    <property type="evidence" value="ECO:0007669"/>
    <property type="project" value="TreeGrafter"/>
</dbReference>
<accession>A0A915EEH9</accession>
<keyword evidence="2" id="KW-0804">Transcription</keyword>
<keyword evidence="4" id="KW-1185">Reference proteome</keyword>
<protein>
    <submittedName>
        <fullName evidence="5">MH2 domain-containing protein</fullName>
    </submittedName>
</protein>
<dbReference type="InterPro" id="IPR013790">
    <property type="entry name" value="Dwarfin"/>
</dbReference>
<evidence type="ECO:0000313" key="5">
    <source>
        <dbReference type="WBParaSite" id="jg5500"/>
    </source>
</evidence>
<dbReference type="InterPro" id="IPR001132">
    <property type="entry name" value="SMAD_dom_Dwarfin-type"/>
</dbReference>
<dbReference type="GO" id="GO:0071144">
    <property type="term" value="C:heteromeric SMAD protein complex"/>
    <property type="evidence" value="ECO:0007669"/>
    <property type="project" value="TreeGrafter"/>
</dbReference>